<dbReference type="GO" id="GO:0004197">
    <property type="term" value="F:cysteine-type endopeptidase activity"/>
    <property type="evidence" value="ECO:0007669"/>
    <property type="project" value="InterPro"/>
</dbReference>
<protein>
    <submittedName>
        <fullName evidence="1">Uncharacterized protein</fullName>
    </submittedName>
</protein>
<evidence type="ECO:0000313" key="2">
    <source>
        <dbReference type="Proteomes" id="UP001457282"/>
    </source>
</evidence>
<gene>
    <name evidence="1" type="ORF">M0R45_021353</name>
</gene>
<proteinExistence type="predicted"/>
<organism evidence="1 2">
    <name type="scientific">Rubus argutus</name>
    <name type="common">Southern blackberry</name>
    <dbReference type="NCBI Taxonomy" id="59490"/>
    <lineage>
        <taxon>Eukaryota</taxon>
        <taxon>Viridiplantae</taxon>
        <taxon>Streptophyta</taxon>
        <taxon>Embryophyta</taxon>
        <taxon>Tracheophyta</taxon>
        <taxon>Spermatophyta</taxon>
        <taxon>Magnoliopsida</taxon>
        <taxon>eudicotyledons</taxon>
        <taxon>Gunneridae</taxon>
        <taxon>Pentapetalae</taxon>
        <taxon>rosids</taxon>
        <taxon>fabids</taxon>
        <taxon>Rosales</taxon>
        <taxon>Rosaceae</taxon>
        <taxon>Rosoideae</taxon>
        <taxon>Rosoideae incertae sedis</taxon>
        <taxon>Rubus</taxon>
    </lineage>
</organism>
<dbReference type="GO" id="GO:0072686">
    <property type="term" value="C:mitotic spindle"/>
    <property type="evidence" value="ECO:0007669"/>
    <property type="project" value="TreeGrafter"/>
</dbReference>
<dbReference type="InterPro" id="IPR005314">
    <property type="entry name" value="Peptidase_C50"/>
</dbReference>
<dbReference type="GO" id="GO:0005634">
    <property type="term" value="C:nucleus"/>
    <property type="evidence" value="ECO:0007669"/>
    <property type="project" value="InterPro"/>
</dbReference>
<name>A0AAW1XB83_RUBAR</name>
<dbReference type="GO" id="GO:0051307">
    <property type="term" value="P:meiotic chromosome separation"/>
    <property type="evidence" value="ECO:0007669"/>
    <property type="project" value="TreeGrafter"/>
</dbReference>
<dbReference type="AlphaFoldDB" id="A0AAW1XB83"/>
<reference evidence="1 2" key="1">
    <citation type="journal article" date="2023" name="G3 (Bethesda)">
        <title>A chromosome-length genome assembly and annotation of blackberry (Rubus argutus, cv. 'Hillquist').</title>
        <authorList>
            <person name="Bruna T."/>
            <person name="Aryal R."/>
            <person name="Dudchenko O."/>
            <person name="Sargent D.J."/>
            <person name="Mead D."/>
            <person name="Buti M."/>
            <person name="Cavallini A."/>
            <person name="Hytonen T."/>
            <person name="Andres J."/>
            <person name="Pham M."/>
            <person name="Weisz D."/>
            <person name="Mascagni F."/>
            <person name="Usai G."/>
            <person name="Natali L."/>
            <person name="Bassil N."/>
            <person name="Fernandez G.E."/>
            <person name="Lomsadze A."/>
            <person name="Armour M."/>
            <person name="Olukolu B."/>
            <person name="Poorten T."/>
            <person name="Britton C."/>
            <person name="Davik J."/>
            <person name="Ashrafi H."/>
            <person name="Aiden E.L."/>
            <person name="Borodovsky M."/>
            <person name="Worthington M."/>
        </authorList>
    </citation>
    <scope>NUCLEOTIDE SEQUENCE [LARGE SCALE GENOMIC DNA]</scope>
    <source>
        <strain evidence="1">PI 553951</strain>
    </source>
</reference>
<dbReference type="PANTHER" id="PTHR12792">
    <property type="entry name" value="EXTRA SPINDLE POLES 1-RELATED"/>
    <property type="match status" value="1"/>
</dbReference>
<dbReference type="Proteomes" id="UP001457282">
    <property type="component" value="Unassembled WGS sequence"/>
</dbReference>
<sequence>MAGFCFKQRVLEDINTAIGIWLEMEFSVETLPKNLMIVFFHVLDLVSIKGCKEVDGIYEIIFRLFDLSVDNQSWLGILWGSRRTSHAFCASPVSEAFMKILMAHYTEESDSTSFWLDHLEVDNLYESVIAGFELFSTPWNHNDAVQKADLLRENDGSDDSCISAYYFHDLSERLASMGHLAEALSHARQAFRRRWRLFQETFDDEGLKFSISSANILWSYDTLEFNSTSFCFSPWKILECYLESLLQLRFSSVIGRVYCRGEKLDSAKTELEDTIALFNSVEDFPCEKCRLSLAGAVFQNPLAFSDIRRTAALVQQSDVEEGSNSVNNMVYLKWQLVRRHLSLRLFAGLGKFLENDTETHATDGISKDMSLLDVILQSMSLLFSRDALSPAISTDLFLAMMGKDIAGFDLSVELAELIYNICWWSLQARSEGTRSIFSDLADNDLAKDLPRLVSWLVLEFVICREVPILFQKHSILKKMILLLPLICHGARMRIFLNLYLQASDVPGSTQRNLAPEKVADLPQFVTSFFEGLPYTPVICLSVICGSSASLLQQLLSSNSSASHHREAWILLTRLKWDRKPITLLLPISEIIQGGGRDWDENEIIQSWICPWGSEGSTEIEDIIPEFRTLLEGLHLSERLPDLQSLDHRLEKFMGEVI</sequence>
<evidence type="ECO:0000313" key="1">
    <source>
        <dbReference type="EMBL" id="KAK9934201.1"/>
    </source>
</evidence>
<keyword evidence="2" id="KW-1185">Reference proteome</keyword>
<dbReference type="PANTHER" id="PTHR12792:SF0">
    <property type="entry name" value="SEPARIN"/>
    <property type="match status" value="1"/>
</dbReference>
<dbReference type="GO" id="GO:0006508">
    <property type="term" value="P:proteolysis"/>
    <property type="evidence" value="ECO:0007669"/>
    <property type="project" value="InterPro"/>
</dbReference>
<dbReference type="EMBL" id="JBEDUW010000004">
    <property type="protein sequence ID" value="KAK9934201.1"/>
    <property type="molecule type" value="Genomic_DNA"/>
</dbReference>
<dbReference type="GO" id="GO:0005737">
    <property type="term" value="C:cytoplasm"/>
    <property type="evidence" value="ECO:0007669"/>
    <property type="project" value="TreeGrafter"/>
</dbReference>
<comment type="caution">
    <text evidence="1">The sequence shown here is derived from an EMBL/GenBank/DDBJ whole genome shotgun (WGS) entry which is preliminary data.</text>
</comment>
<accession>A0AAW1XB83</accession>